<evidence type="ECO:0000256" key="11">
    <source>
        <dbReference type="ARBA" id="ARBA00023010"/>
    </source>
</evidence>
<accession>W6TE82</accession>
<keyword evidence="8 13" id="KW-0812">Transmembrane</keyword>
<evidence type="ECO:0000256" key="1">
    <source>
        <dbReference type="ARBA" id="ARBA00002061"/>
    </source>
</evidence>
<evidence type="ECO:0000256" key="4">
    <source>
        <dbReference type="ARBA" id="ARBA00011718"/>
    </source>
</evidence>
<evidence type="ECO:0000256" key="2">
    <source>
        <dbReference type="ARBA" id="ARBA00004162"/>
    </source>
</evidence>
<keyword evidence="15" id="KW-1185">Reference proteome</keyword>
<evidence type="ECO:0000256" key="5">
    <source>
        <dbReference type="ARBA" id="ARBA00014962"/>
    </source>
</evidence>
<evidence type="ECO:0000256" key="12">
    <source>
        <dbReference type="ARBA" id="ARBA00023136"/>
    </source>
</evidence>
<evidence type="ECO:0000256" key="6">
    <source>
        <dbReference type="ARBA" id="ARBA00022448"/>
    </source>
</evidence>
<dbReference type="Pfam" id="PF02699">
    <property type="entry name" value="YajC"/>
    <property type="match status" value="1"/>
</dbReference>
<dbReference type="OrthoDB" id="9811406at2"/>
<protein>
    <recommendedName>
        <fullName evidence="5">Sec translocon accessory complex subunit YajC</fullName>
    </recommendedName>
</protein>
<evidence type="ECO:0000256" key="3">
    <source>
        <dbReference type="ARBA" id="ARBA00006742"/>
    </source>
</evidence>
<dbReference type="AlphaFoldDB" id="W6TE82"/>
<dbReference type="PANTHER" id="PTHR33909">
    <property type="entry name" value="SEC TRANSLOCON ACCESSORY COMPLEX SUBUNIT YAJC"/>
    <property type="match status" value="1"/>
</dbReference>
<keyword evidence="9" id="KW-0653">Protein transport</keyword>
<comment type="subcellular location">
    <subcellularLocation>
        <location evidence="2">Cell membrane</location>
        <topology evidence="2">Single-pass membrane protein</topology>
    </subcellularLocation>
</comment>
<name>W6TE82_HOLOB</name>
<evidence type="ECO:0000313" key="14">
    <source>
        <dbReference type="EMBL" id="ETZ06969.1"/>
    </source>
</evidence>
<keyword evidence="6" id="KW-0813">Transport</keyword>
<dbReference type="RefSeq" id="WP_021827043.1">
    <property type="nucleotide sequence ID" value="NZ_AWTR02000074.1"/>
</dbReference>
<dbReference type="Proteomes" id="UP000019112">
    <property type="component" value="Unassembled WGS sequence"/>
</dbReference>
<evidence type="ECO:0000256" key="8">
    <source>
        <dbReference type="ARBA" id="ARBA00022692"/>
    </source>
</evidence>
<evidence type="ECO:0000256" key="13">
    <source>
        <dbReference type="SAM" id="Phobius"/>
    </source>
</evidence>
<comment type="similarity">
    <text evidence="3">Belongs to the YajC family.</text>
</comment>
<evidence type="ECO:0000256" key="7">
    <source>
        <dbReference type="ARBA" id="ARBA00022475"/>
    </source>
</evidence>
<comment type="caution">
    <text evidence="14">The sequence shown here is derived from an EMBL/GenBank/DDBJ whole genome shotgun (WGS) entry which is preliminary data.</text>
</comment>
<dbReference type="GO" id="GO:0015031">
    <property type="term" value="P:protein transport"/>
    <property type="evidence" value="ECO:0007669"/>
    <property type="project" value="UniProtKB-KW"/>
</dbReference>
<dbReference type="NCBIfam" id="TIGR00739">
    <property type="entry name" value="yajC"/>
    <property type="match status" value="1"/>
</dbReference>
<sequence length="91" mass="10179">MDFSQLTQITPFIACFVILYFIVLRPQQQKMKKHREVLSSLKRGDKVVLGGGIEGIVEEAPVSISTIRVLISSGVVVNVRRDLILEVVDIK</sequence>
<keyword evidence="7" id="KW-1003">Cell membrane</keyword>
<keyword evidence="12 13" id="KW-0472">Membrane</keyword>
<keyword evidence="10 13" id="KW-1133">Transmembrane helix</keyword>
<dbReference type="GO" id="GO:0005886">
    <property type="term" value="C:plasma membrane"/>
    <property type="evidence" value="ECO:0007669"/>
    <property type="project" value="UniProtKB-SubCell"/>
</dbReference>
<dbReference type="STRING" id="1399147.P618_200867"/>
<feature type="transmembrane region" description="Helical" evidence="13">
    <location>
        <begin position="6"/>
        <end position="24"/>
    </location>
</feature>
<dbReference type="PRINTS" id="PR01853">
    <property type="entry name" value="YAJCTRNLCASE"/>
</dbReference>
<dbReference type="PANTHER" id="PTHR33909:SF1">
    <property type="entry name" value="SEC TRANSLOCON ACCESSORY COMPLEX SUBUNIT YAJC"/>
    <property type="match status" value="1"/>
</dbReference>
<comment type="function">
    <text evidence="1">The SecYEG-SecDF-YajC-YidC holo-translocon (HTL) protein secretase/insertase is a supercomplex required for protein secretion, insertion of proteins into membranes, and assembly of membrane protein complexes. While the SecYEG complex is essential for assembly of a number of proteins and complexes, the SecDF-YajC-YidC subcomplex facilitates these functions.</text>
</comment>
<comment type="subunit">
    <text evidence="4">Part of the SecDF-YidC-YajC translocase complex. The SecDF-YidC-YajC translocase forms a supercomplex with SecYEG, called the holo-translocon (HTL).</text>
</comment>
<proteinExistence type="inferred from homology"/>
<dbReference type="EMBL" id="AWTR02000074">
    <property type="protein sequence ID" value="ETZ06969.1"/>
    <property type="molecule type" value="Genomic_DNA"/>
</dbReference>
<evidence type="ECO:0000256" key="9">
    <source>
        <dbReference type="ARBA" id="ARBA00022927"/>
    </source>
</evidence>
<dbReference type="InterPro" id="IPR003849">
    <property type="entry name" value="Preprotein_translocase_YajC"/>
</dbReference>
<evidence type="ECO:0000313" key="15">
    <source>
        <dbReference type="Proteomes" id="UP000019112"/>
    </source>
</evidence>
<dbReference type="SMART" id="SM01323">
    <property type="entry name" value="YajC"/>
    <property type="match status" value="1"/>
</dbReference>
<reference evidence="14 15" key="1">
    <citation type="journal article" date="2014" name="FEMS Microbiol. Lett.">
        <title>Draft genome sequences of three Holospora species (Holospora obtusa, Holospora undulata, and Holospora elegans), endonuclear symbiotic bacteria of the ciliate Paramecium caudatum.</title>
        <authorList>
            <person name="Dohra H."/>
            <person name="Tanaka K."/>
            <person name="Suzuki T."/>
            <person name="Fujishima M."/>
            <person name="Suzuki H."/>
        </authorList>
    </citation>
    <scope>NUCLEOTIDE SEQUENCE [LARGE SCALE GENOMIC DNA]</scope>
    <source>
        <strain evidence="14 15">F1</strain>
    </source>
</reference>
<organism evidence="14 15">
    <name type="scientific">Holospora obtusa F1</name>
    <dbReference type="NCBI Taxonomy" id="1399147"/>
    <lineage>
        <taxon>Bacteria</taxon>
        <taxon>Pseudomonadati</taxon>
        <taxon>Pseudomonadota</taxon>
        <taxon>Alphaproteobacteria</taxon>
        <taxon>Holosporales</taxon>
        <taxon>Holosporaceae</taxon>
        <taxon>Holospora</taxon>
    </lineage>
</organism>
<keyword evidence="11" id="KW-0811">Translocation</keyword>
<evidence type="ECO:0000256" key="10">
    <source>
        <dbReference type="ARBA" id="ARBA00022989"/>
    </source>
</evidence>
<gene>
    <name evidence="14" type="ORF">P618_200867</name>
</gene>
<dbReference type="eggNOG" id="COG1862">
    <property type="taxonomic scope" value="Bacteria"/>
</dbReference>